<evidence type="ECO:0000313" key="2">
    <source>
        <dbReference type="EMBL" id="CAD7673945.1"/>
    </source>
</evidence>
<comment type="caution">
    <text evidence="2">The sequence shown here is derived from an EMBL/GenBank/DDBJ whole genome shotgun (WGS) entry which is preliminary data.</text>
</comment>
<proteinExistence type="predicted"/>
<dbReference type="Proteomes" id="UP000645828">
    <property type="component" value="Unassembled WGS sequence"/>
</dbReference>
<dbReference type="EMBL" id="CAJHUB010000672">
    <property type="protein sequence ID" value="CAD7673945.1"/>
    <property type="molecule type" value="Genomic_DNA"/>
</dbReference>
<name>A0A811YDP4_NYCPR</name>
<sequence length="158" mass="16748">MKVRGNATLNRQQEGCGLGGCCGQMGKLSLARGRGSCGGRSRNRRQVSSARASFPCNAPRPDEAVAGPGLQGPARTARPGGGPQPIPFPRPSPPRPQPCPVPIPTPALHWGLGPKLGAAMGAPKAGGQRPCVGPQHLDTFESVNRHHRRHHHHHHHHH</sequence>
<protein>
    <submittedName>
        <fullName evidence="2">(raccoon dog) hypothetical protein</fullName>
    </submittedName>
</protein>
<organism evidence="2 3">
    <name type="scientific">Nyctereutes procyonoides</name>
    <name type="common">Raccoon dog</name>
    <name type="synonym">Canis procyonoides</name>
    <dbReference type="NCBI Taxonomy" id="34880"/>
    <lineage>
        <taxon>Eukaryota</taxon>
        <taxon>Metazoa</taxon>
        <taxon>Chordata</taxon>
        <taxon>Craniata</taxon>
        <taxon>Vertebrata</taxon>
        <taxon>Euteleostomi</taxon>
        <taxon>Mammalia</taxon>
        <taxon>Eutheria</taxon>
        <taxon>Laurasiatheria</taxon>
        <taxon>Carnivora</taxon>
        <taxon>Caniformia</taxon>
        <taxon>Canidae</taxon>
        <taxon>Nyctereutes</taxon>
    </lineage>
</organism>
<feature type="compositionally biased region" description="Pro residues" evidence="1">
    <location>
        <begin position="82"/>
        <end position="105"/>
    </location>
</feature>
<keyword evidence="3" id="KW-1185">Reference proteome</keyword>
<gene>
    <name evidence="2" type="ORF">NYPRO_LOCUS6740</name>
</gene>
<evidence type="ECO:0000313" key="3">
    <source>
        <dbReference type="Proteomes" id="UP000645828"/>
    </source>
</evidence>
<evidence type="ECO:0000256" key="1">
    <source>
        <dbReference type="SAM" id="MobiDB-lite"/>
    </source>
</evidence>
<dbReference type="AlphaFoldDB" id="A0A811YDP4"/>
<reference evidence="2" key="1">
    <citation type="submission" date="2020-12" db="EMBL/GenBank/DDBJ databases">
        <authorList>
            <consortium name="Molecular Ecology Group"/>
        </authorList>
    </citation>
    <scope>NUCLEOTIDE SEQUENCE</scope>
    <source>
        <strain evidence="2">TBG_1078</strain>
    </source>
</reference>
<feature type="region of interest" description="Disordered" evidence="1">
    <location>
        <begin position="32"/>
        <end position="106"/>
    </location>
</feature>
<accession>A0A811YDP4</accession>